<keyword evidence="2" id="KW-1133">Transmembrane helix</keyword>
<dbReference type="Pfam" id="PF13639">
    <property type="entry name" value="zf-RING_2"/>
    <property type="match status" value="1"/>
</dbReference>
<dbReference type="AlphaFoldDB" id="E5A1W8"/>
<keyword evidence="1" id="KW-0479">Metal-binding</keyword>
<evidence type="ECO:0000313" key="4">
    <source>
        <dbReference type="EMBL" id="CBX97685.1"/>
    </source>
</evidence>
<dbReference type="HOGENOM" id="CLU_132739_0_0_1"/>
<dbReference type="OMA" id="QCLDEWF"/>
<dbReference type="InParanoid" id="E5A1W8"/>
<name>E5A1W8_LEPMJ</name>
<dbReference type="VEuPathDB" id="FungiDB:LEMA_P090940.1"/>
<keyword evidence="2" id="KW-0812">Transmembrane</keyword>
<keyword evidence="1" id="KW-0862">Zinc</keyword>
<evidence type="ECO:0000256" key="2">
    <source>
        <dbReference type="SAM" id="Phobius"/>
    </source>
</evidence>
<reference evidence="5" key="1">
    <citation type="journal article" date="2011" name="Nat. Commun.">
        <title>Effector diversification within compartments of the Leptosphaeria maculans genome affected by Repeat-Induced Point mutations.</title>
        <authorList>
            <person name="Rouxel T."/>
            <person name="Grandaubert J."/>
            <person name="Hane J.K."/>
            <person name="Hoede C."/>
            <person name="van de Wouw A.P."/>
            <person name="Couloux A."/>
            <person name="Dominguez V."/>
            <person name="Anthouard V."/>
            <person name="Bally P."/>
            <person name="Bourras S."/>
            <person name="Cozijnsen A.J."/>
            <person name="Ciuffetti L.M."/>
            <person name="Degrave A."/>
            <person name="Dilmaghani A."/>
            <person name="Duret L."/>
            <person name="Fudal I."/>
            <person name="Goodwin S.B."/>
            <person name="Gout L."/>
            <person name="Glaser N."/>
            <person name="Linglin J."/>
            <person name="Kema G.H.J."/>
            <person name="Lapalu N."/>
            <person name="Lawrence C.B."/>
            <person name="May K."/>
            <person name="Meyer M."/>
            <person name="Ollivier B."/>
            <person name="Poulain J."/>
            <person name="Schoch C.L."/>
            <person name="Simon A."/>
            <person name="Spatafora J.W."/>
            <person name="Stachowiak A."/>
            <person name="Turgeon B.G."/>
            <person name="Tyler B.M."/>
            <person name="Vincent D."/>
            <person name="Weissenbach J."/>
            <person name="Amselem J."/>
            <person name="Quesneville H."/>
            <person name="Oliver R.P."/>
            <person name="Wincker P."/>
            <person name="Balesdent M.-H."/>
            <person name="Howlett B.J."/>
        </authorList>
    </citation>
    <scope>NUCLEOTIDE SEQUENCE [LARGE SCALE GENOMIC DNA]</scope>
    <source>
        <strain evidence="5">JN3 / isolate v23.1.3 / race Av1-4-5-6-7-8</strain>
    </source>
</reference>
<protein>
    <recommendedName>
        <fullName evidence="3">RING-type domain-containing protein</fullName>
    </recommendedName>
</protein>
<keyword evidence="1" id="KW-0863">Zinc-finger</keyword>
<dbReference type="InterPro" id="IPR013083">
    <property type="entry name" value="Znf_RING/FYVE/PHD"/>
</dbReference>
<gene>
    <name evidence="4" type="ORF">LEMA_P090940.1</name>
</gene>
<accession>E5A1W8</accession>
<organism evidence="5">
    <name type="scientific">Leptosphaeria maculans (strain JN3 / isolate v23.1.3 / race Av1-4-5-6-7-8)</name>
    <name type="common">Blackleg fungus</name>
    <name type="synonym">Phoma lingam</name>
    <dbReference type="NCBI Taxonomy" id="985895"/>
    <lineage>
        <taxon>Eukaryota</taxon>
        <taxon>Fungi</taxon>
        <taxon>Dikarya</taxon>
        <taxon>Ascomycota</taxon>
        <taxon>Pezizomycotina</taxon>
        <taxon>Dothideomycetes</taxon>
        <taxon>Pleosporomycetidae</taxon>
        <taxon>Pleosporales</taxon>
        <taxon>Pleosporineae</taxon>
        <taxon>Leptosphaeriaceae</taxon>
        <taxon>Plenodomus</taxon>
        <taxon>Plenodomus lingam/Leptosphaeria maculans species complex</taxon>
    </lineage>
</organism>
<dbReference type="InterPro" id="IPR001841">
    <property type="entry name" value="Znf_RING"/>
</dbReference>
<dbReference type="eggNOG" id="KOG4628">
    <property type="taxonomic scope" value="Eukaryota"/>
</dbReference>
<dbReference type="SUPFAM" id="SSF57850">
    <property type="entry name" value="RING/U-box"/>
    <property type="match status" value="1"/>
</dbReference>
<dbReference type="EMBL" id="FP929132">
    <property type="protein sequence ID" value="CBX97685.1"/>
    <property type="molecule type" value="Genomic_DNA"/>
</dbReference>
<dbReference type="PANTHER" id="PTHR47662:SF1">
    <property type="entry name" value="RING-TYPE DOMAIN-CONTAINING PROTEIN"/>
    <property type="match status" value="1"/>
</dbReference>
<dbReference type="PROSITE" id="PS50089">
    <property type="entry name" value="ZF_RING_2"/>
    <property type="match status" value="1"/>
</dbReference>
<keyword evidence="5" id="KW-1185">Reference proteome</keyword>
<feature type="domain" description="RING-type" evidence="3">
    <location>
        <begin position="66"/>
        <end position="108"/>
    </location>
</feature>
<dbReference type="OrthoDB" id="8062037at2759"/>
<evidence type="ECO:0000259" key="3">
    <source>
        <dbReference type="PROSITE" id="PS50089"/>
    </source>
</evidence>
<sequence length="135" mass="15021">MANNDEGREGHGLPFSTMVIAILVPSVMVVVVVGLIVLIQAQHFCDWLAGQKEKHPGSVPAVDPLCAICLEEFEAEAQVRGLQCSHAFHSQCLDEWFTRYNEFCPLCHRAIIPGRRAVKKKPRERTVGLPVVMMV</sequence>
<dbReference type="SMART" id="SM00184">
    <property type="entry name" value="RING"/>
    <property type="match status" value="1"/>
</dbReference>
<proteinExistence type="predicted"/>
<dbReference type="PANTHER" id="PTHR47662">
    <property type="entry name" value="RING-TYPE DOMAIN-CONTAINING PROTEIN"/>
    <property type="match status" value="1"/>
</dbReference>
<evidence type="ECO:0000313" key="5">
    <source>
        <dbReference type="Proteomes" id="UP000002668"/>
    </source>
</evidence>
<dbReference type="Gene3D" id="3.30.40.10">
    <property type="entry name" value="Zinc/RING finger domain, C3HC4 (zinc finger)"/>
    <property type="match status" value="1"/>
</dbReference>
<keyword evidence="2" id="KW-0472">Membrane</keyword>
<evidence type="ECO:0000256" key="1">
    <source>
        <dbReference type="PROSITE-ProRule" id="PRU00175"/>
    </source>
</evidence>
<dbReference type="Proteomes" id="UP000002668">
    <property type="component" value="Genome"/>
</dbReference>
<feature type="transmembrane region" description="Helical" evidence="2">
    <location>
        <begin position="15"/>
        <end position="39"/>
    </location>
</feature>
<dbReference type="STRING" id="985895.E5A1W8"/>
<dbReference type="GO" id="GO:0008270">
    <property type="term" value="F:zinc ion binding"/>
    <property type="evidence" value="ECO:0007669"/>
    <property type="project" value="UniProtKB-KW"/>
</dbReference>